<protein>
    <submittedName>
        <fullName evidence="3">Expressed conserved protein</fullName>
    </submittedName>
</protein>
<dbReference type="WBParaSite" id="ECPE_0000036001-mRNA-1">
    <property type="protein sequence ID" value="ECPE_0000036001-mRNA-1"/>
    <property type="gene ID" value="ECPE_0000036001"/>
</dbReference>
<dbReference type="OrthoDB" id="5961210at2759"/>
<dbReference type="Proteomes" id="UP000272942">
    <property type="component" value="Unassembled WGS sequence"/>
</dbReference>
<reference evidence="3" key="1">
    <citation type="submission" date="2016-06" db="UniProtKB">
        <authorList>
            <consortium name="WormBaseParasite"/>
        </authorList>
    </citation>
    <scope>IDENTIFICATION</scope>
</reference>
<evidence type="ECO:0000313" key="1">
    <source>
        <dbReference type="EMBL" id="VDP21898.1"/>
    </source>
</evidence>
<dbReference type="AlphaFoldDB" id="A0A183A075"/>
<reference evidence="1 2" key="2">
    <citation type="submission" date="2018-11" db="EMBL/GenBank/DDBJ databases">
        <authorList>
            <consortium name="Pathogen Informatics"/>
        </authorList>
    </citation>
    <scope>NUCLEOTIDE SEQUENCE [LARGE SCALE GENOMIC DNA]</scope>
    <source>
        <strain evidence="1 2">Egypt</strain>
    </source>
</reference>
<accession>A0A183A075</accession>
<organism evidence="3">
    <name type="scientific">Echinostoma caproni</name>
    <dbReference type="NCBI Taxonomy" id="27848"/>
    <lineage>
        <taxon>Eukaryota</taxon>
        <taxon>Metazoa</taxon>
        <taxon>Spiralia</taxon>
        <taxon>Lophotrochozoa</taxon>
        <taxon>Platyhelminthes</taxon>
        <taxon>Trematoda</taxon>
        <taxon>Digenea</taxon>
        <taxon>Plagiorchiida</taxon>
        <taxon>Echinostomata</taxon>
        <taxon>Echinostomatoidea</taxon>
        <taxon>Echinostomatidae</taxon>
        <taxon>Echinostoma</taxon>
    </lineage>
</organism>
<keyword evidence="2" id="KW-1185">Reference proteome</keyword>
<evidence type="ECO:0000313" key="2">
    <source>
        <dbReference type="Proteomes" id="UP000272942"/>
    </source>
</evidence>
<proteinExistence type="predicted"/>
<sequence>MYDVASSSSLSPGRSHVCNFAFSQSHPDPDSPLSIESDWLSNVDLSVSCSSPSSASGVSPLPPVIRETRHDPQHVLSNKKSRFFRSTRVWKPTGRCPNPVRSNLMSTTRLHTTKPFRHLAPRDARPTDPHTFISIPGTRKRSMCLSRPLRGSSIQMSREDASRLLGTSAHGYPLSTALPASAAAAT</sequence>
<gene>
    <name evidence="1" type="ORF">ECPE_LOCUS360</name>
</gene>
<name>A0A183A075_9TREM</name>
<evidence type="ECO:0000313" key="3">
    <source>
        <dbReference type="WBParaSite" id="ECPE_0000036001-mRNA-1"/>
    </source>
</evidence>
<dbReference type="EMBL" id="UZAN01001154">
    <property type="protein sequence ID" value="VDP21898.1"/>
    <property type="molecule type" value="Genomic_DNA"/>
</dbReference>